<sequence length="134" mass="15561">MAVTKPTMLKLASALMINMIMSCGAISLYPHKVHVDLRNDLPFGLNLNVHCKSKNDDLGVKEIAPGQVWGFKFRTNIWGTTQFSCEVEWPGVTHFFDAYIDERDFCEVCFWGIRMKHPCQLYKDKTICYDWNDY</sequence>
<evidence type="ECO:0000313" key="7">
    <source>
        <dbReference type="Proteomes" id="UP001652623"/>
    </source>
</evidence>
<comment type="subcellular location">
    <subcellularLocation>
        <location evidence="1 6">Secreted</location>
    </subcellularLocation>
</comment>
<dbReference type="PANTHER" id="PTHR31232:SF149">
    <property type="entry name" value="S-PROTEIN HOMOLOG"/>
    <property type="match status" value="1"/>
</dbReference>
<evidence type="ECO:0000256" key="1">
    <source>
        <dbReference type="ARBA" id="ARBA00004613"/>
    </source>
</evidence>
<feature type="chain" id="PRO_5044949572" description="S-protein homolog" evidence="6">
    <location>
        <begin position="26"/>
        <end position="134"/>
    </location>
</feature>
<dbReference type="Proteomes" id="UP001652623">
    <property type="component" value="Chromosome 3"/>
</dbReference>
<keyword evidence="3 6" id="KW-0713">Self-incompatibility</keyword>
<evidence type="ECO:0000313" key="8">
    <source>
        <dbReference type="RefSeq" id="XP_060671353.1"/>
    </source>
</evidence>
<evidence type="ECO:0000256" key="6">
    <source>
        <dbReference type="RuleBase" id="RU367044"/>
    </source>
</evidence>
<keyword evidence="5 6" id="KW-0732">Signal</keyword>
<protein>
    <recommendedName>
        <fullName evidence="6">S-protein homolog</fullName>
    </recommendedName>
</protein>
<feature type="signal peptide" evidence="6">
    <location>
        <begin position="1"/>
        <end position="25"/>
    </location>
</feature>
<dbReference type="PROSITE" id="PS51257">
    <property type="entry name" value="PROKAR_LIPOPROTEIN"/>
    <property type="match status" value="1"/>
</dbReference>
<evidence type="ECO:0000256" key="2">
    <source>
        <dbReference type="ARBA" id="ARBA00005581"/>
    </source>
</evidence>
<proteinExistence type="inferred from homology"/>
<evidence type="ECO:0000256" key="3">
    <source>
        <dbReference type="ARBA" id="ARBA00022471"/>
    </source>
</evidence>
<dbReference type="Pfam" id="PF05938">
    <property type="entry name" value="Self-incomp_S1"/>
    <property type="match status" value="1"/>
</dbReference>
<keyword evidence="7" id="KW-1185">Reference proteome</keyword>
<evidence type="ECO:0000256" key="5">
    <source>
        <dbReference type="ARBA" id="ARBA00022729"/>
    </source>
</evidence>
<dbReference type="PANTHER" id="PTHR31232">
    <property type="match status" value="1"/>
</dbReference>
<reference evidence="8" key="1">
    <citation type="submission" date="2025-08" db="UniProtKB">
        <authorList>
            <consortium name="RefSeq"/>
        </authorList>
    </citation>
    <scope>IDENTIFICATION</scope>
    <source>
        <tissue evidence="8">Seedling</tissue>
    </source>
</reference>
<dbReference type="InterPro" id="IPR010264">
    <property type="entry name" value="Self-incomp_S1"/>
</dbReference>
<dbReference type="GeneID" id="132803117"/>
<comment type="similarity">
    <text evidence="2 6">Belongs to the plant self-incompatibility (S1) protein family.</text>
</comment>
<accession>A0ABM4A3Q2</accession>
<organism evidence="7 8">
    <name type="scientific">Ziziphus jujuba</name>
    <name type="common">Chinese jujube</name>
    <name type="synonym">Ziziphus sativa</name>
    <dbReference type="NCBI Taxonomy" id="326968"/>
    <lineage>
        <taxon>Eukaryota</taxon>
        <taxon>Viridiplantae</taxon>
        <taxon>Streptophyta</taxon>
        <taxon>Embryophyta</taxon>
        <taxon>Tracheophyta</taxon>
        <taxon>Spermatophyta</taxon>
        <taxon>Magnoliopsida</taxon>
        <taxon>eudicotyledons</taxon>
        <taxon>Gunneridae</taxon>
        <taxon>Pentapetalae</taxon>
        <taxon>rosids</taxon>
        <taxon>fabids</taxon>
        <taxon>Rosales</taxon>
        <taxon>Rhamnaceae</taxon>
        <taxon>Paliureae</taxon>
        <taxon>Ziziphus</taxon>
    </lineage>
</organism>
<gene>
    <name evidence="8" type="primary">LOC132803117</name>
</gene>
<name>A0ABM4A3Q2_ZIZJJ</name>
<evidence type="ECO:0000256" key="4">
    <source>
        <dbReference type="ARBA" id="ARBA00022525"/>
    </source>
</evidence>
<keyword evidence="4 6" id="KW-0964">Secreted</keyword>
<dbReference type="RefSeq" id="XP_060671353.1">
    <property type="nucleotide sequence ID" value="XM_060815370.1"/>
</dbReference>